<feature type="transmembrane region" description="Helical" evidence="1">
    <location>
        <begin position="79"/>
        <end position="100"/>
    </location>
</feature>
<feature type="domain" description="Cas1p 10 TM acyl transferase" evidence="2">
    <location>
        <begin position="1"/>
        <end position="199"/>
    </location>
</feature>
<dbReference type="Pfam" id="PF07779">
    <property type="entry name" value="Cas1_AcylT"/>
    <property type="match status" value="1"/>
</dbReference>
<name>A0A9P8W9J3_9HYPO</name>
<evidence type="ECO:0000259" key="2">
    <source>
        <dbReference type="Pfam" id="PF07779"/>
    </source>
</evidence>
<keyword evidence="3" id="KW-0808">Transferase</keyword>
<dbReference type="Proteomes" id="UP000777438">
    <property type="component" value="Unassembled WGS sequence"/>
</dbReference>
<organism evidence="3 4">
    <name type="scientific">Thelonectria olida</name>
    <dbReference type="NCBI Taxonomy" id="1576542"/>
    <lineage>
        <taxon>Eukaryota</taxon>
        <taxon>Fungi</taxon>
        <taxon>Dikarya</taxon>
        <taxon>Ascomycota</taxon>
        <taxon>Pezizomycotina</taxon>
        <taxon>Sordariomycetes</taxon>
        <taxon>Hypocreomycetidae</taxon>
        <taxon>Hypocreales</taxon>
        <taxon>Nectriaceae</taxon>
        <taxon>Thelonectria</taxon>
    </lineage>
</organism>
<feature type="transmembrane region" description="Helical" evidence="1">
    <location>
        <begin position="112"/>
        <end position="132"/>
    </location>
</feature>
<protein>
    <submittedName>
        <fullName evidence="3">Cas1p 10 TM acyl transferase domain-containing protein</fullName>
    </submittedName>
</protein>
<feature type="transmembrane region" description="Helical" evidence="1">
    <location>
        <begin position="174"/>
        <end position="194"/>
    </location>
</feature>
<feature type="transmembrane region" description="Helical" evidence="1">
    <location>
        <begin position="144"/>
        <end position="162"/>
    </location>
</feature>
<dbReference type="EMBL" id="JAGPYM010000005">
    <property type="protein sequence ID" value="KAH6894189.1"/>
    <property type="molecule type" value="Genomic_DNA"/>
</dbReference>
<keyword evidence="1" id="KW-0812">Transmembrane</keyword>
<evidence type="ECO:0000256" key="1">
    <source>
        <dbReference type="SAM" id="Phobius"/>
    </source>
</evidence>
<accession>A0A9P8W9J3</accession>
<keyword evidence="1" id="KW-1133">Transmembrane helix</keyword>
<proteinExistence type="predicted"/>
<evidence type="ECO:0000313" key="3">
    <source>
        <dbReference type="EMBL" id="KAH6894189.1"/>
    </source>
</evidence>
<feature type="transmembrane region" description="Helical" evidence="1">
    <location>
        <begin position="38"/>
        <end position="58"/>
    </location>
</feature>
<keyword evidence="4" id="KW-1185">Reference proteome</keyword>
<dbReference type="AlphaFoldDB" id="A0A9P8W9J3"/>
<comment type="caution">
    <text evidence="3">The sequence shown here is derived from an EMBL/GenBank/DDBJ whole genome shotgun (WGS) entry which is preliminary data.</text>
</comment>
<evidence type="ECO:0000313" key="4">
    <source>
        <dbReference type="Proteomes" id="UP000777438"/>
    </source>
</evidence>
<feature type="transmembrane region" description="Helical" evidence="1">
    <location>
        <begin position="12"/>
        <end position="32"/>
    </location>
</feature>
<reference evidence="3 4" key="1">
    <citation type="journal article" date="2021" name="Nat. Commun.">
        <title>Genetic determinants of endophytism in the Arabidopsis root mycobiome.</title>
        <authorList>
            <person name="Mesny F."/>
            <person name="Miyauchi S."/>
            <person name="Thiergart T."/>
            <person name="Pickel B."/>
            <person name="Atanasova L."/>
            <person name="Karlsson M."/>
            <person name="Huettel B."/>
            <person name="Barry K.W."/>
            <person name="Haridas S."/>
            <person name="Chen C."/>
            <person name="Bauer D."/>
            <person name="Andreopoulos W."/>
            <person name="Pangilinan J."/>
            <person name="LaButti K."/>
            <person name="Riley R."/>
            <person name="Lipzen A."/>
            <person name="Clum A."/>
            <person name="Drula E."/>
            <person name="Henrissat B."/>
            <person name="Kohler A."/>
            <person name="Grigoriev I.V."/>
            <person name="Martin F.M."/>
            <person name="Hacquard S."/>
        </authorList>
    </citation>
    <scope>NUCLEOTIDE SEQUENCE [LARGE SCALE GENOMIC DNA]</scope>
    <source>
        <strain evidence="3 4">MPI-CAGE-CH-0241</strain>
    </source>
</reference>
<keyword evidence="1" id="KW-0472">Membrane</keyword>
<dbReference type="InterPro" id="IPR012419">
    <property type="entry name" value="Cas1_AcylTrans_dom"/>
</dbReference>
<dbReference type="GO" id="GO:0016740">
    <property type="term" value="F:transferase activity"/>
    <property type="evidence" value="ECO:0007669"/>
    <property type="project" value="UniProtKB-KW"/>
</dbReference>
<dbReference type="OrthoDB" id="1932925at2759"/>
<sequence>MYFITKKDFSSKQVASVLLHLNLLSCALPYIIDTAYVFYYYPPLISFWFLIVYATFAIGPKYNDNMRVLPLKPSIAAFICPRVIIWLPLLEWTFVILGVIFRVNWNLHKWQFRLGLDGFIVYISVLIGGALVKTKLYSNILAQTGNAAGILSGVSIMAYLHSSSTLFDRKQLHTSLHPFISFIPIIGSIALQNINPDDRVWSWRSMA</sequence>
<gene>
    <name evidence="3" type="ORF">B0T10DRAFT_589599</name>
</gene>